<gene>
    <name evidence="3" type="ORF">CAL25_20110</name>
</gene>
<dbReference type="AlphaFoldDB" id="A0A261TBG1"/>
<feature type="domain" description="PIN like" evidence="2">
    <location>
        <begin position="1"/>
        <end position="174"/>
    </location>
</feature>
<dbReference type="InterPro" id="IPR041578">
    <property type="entry name" value="PIN_8"/>
</dbReference>
<dbReference type="Proteomes" id="UP000216913">
    <property type="component" value="Unassembled WGS sequence"/>
</dbReference>
<proteinExistence type="predicted"/>
<name>A0A261TBG1_9BORD</name>
<reference evidence="3 4" key="1">
    <citation type="submission" date="2017-05" db="EMBL/GenBank/DDBJ databases">
        <title>Complete and WGS of Bordetella genogroups.</title>
        <authorList>
            <person name="Spilker T."/>
            <person name="LiPuma J."/>
        </authorList>
    </citation>
    <scope>NUCLEOTIDE SEQUENCE [LARGE SCALE GENOMIC DNA]</scope>
    <source>
        <strain evidence="3 4">AU10456</strain>
    </source>
</reference>
<sequence>MREYISNRDNKLGELIQKINDQSSGLKAEGAAIPAFLSGLPAAGELETIKKDLRAAAKSYREQVRTLVEQISAWRGDDPVTQQYFELFRGDVIVDLESERPILEAEWRLRHEKQIPPGYKDGKKPDAGIGDFLIWRAILQLGQKRRDLVFVSADEKGDWHVRCEGSGVYPRPELVDEYRRSSGGRKFEIARLTDVLRERNVPANVVQDVKAAEEEQILTPLTSVKWLKKPHSTDKINAILSYALNQYIDKSSKFEHDVYHAPILSSGSGFIGGIELSDGNVLNLGFSEHVDGSGVVAVIGAGVKRFIKNGPIPNGEPWSFPPNEHDPLSEGDVFVIYQDDLGAYMGRVLGIAYSSARDVVSSIRLRLKPVAAESEPIVIV</sequence>
<keyword evidence="4" id="KW-1185">Reference proteome</keyword>
<organism evidence="3 4">
    <name type="scientific">Bordetella genomosp. 5</name>
    <dbReference type="NCBI Taxonomy" id="1395608"/>
    <lineage>
        <taxon>Bacteria</taxon>
        <taxon>Pseudomonadati</taxon>
        <taxon>Pseudomonadota</taxon>
        <taxon>Betaproteobacteria</taxon>
        <taxon>Burkholderiales</taxon>
        <taxon>Alcaligenaceae</taxon>
        <taxon>Bordetella</taxon>
    </lineage>
</organism>
<dbReference type="Pfam" id="PF18476">
    <property type="entry name" value="PIN_8"/>
    <property type="match status" value="1"/>
</dbReference>
<evidence type="ECO:0000256" key="1">
    <source>
        <dbReference type="SAM" id="Coils"/>
    </source>
</evidence>
<evidence type="ECO:0000313" key="4">
    <source>
        <dbReference type="Proteomes" id="UP000216913"/>
    </source>
</evidence>
<accession>A0A261TBG1</accession>
<evidence type="ECO:0000259" key="2">
    <source>
        <dbReference type="Pfam" id="PF18476"/>
    </source>
</evidence>
<keyword evidence="1" id="KW-0175">Coiled coil</keyword>
<dbReference type="EMBL" id="NEVP01000011">
    <property type="protein sequence ID" value="OZI46966.1"/>
    <property type="molecule type" value="Genomic_DNA"/>
</dbReference>
<evidence type="ECO:0000313" key="3">
    <source>
        <dbReference type="EMBL" id="OZI46966.1"/>
    </source>
</evidence>
<comment type="caution">
    <text evidence="3">The sequence shown here is derived from an EMBL/GenBank/DDBJ whole genome shotgun (WGS) entry which is preliminary data.</text>
</comment>
<protein>
    <recommendedName>
        <fullName evidence="2">PIN like domain-containing protein</fullName>
    </recommendedName>
</protein>
<feature type="coiled-coil region" evidence="1">
    <location>
        <begin position="43"/>
        <end position="70"/>
    </location>
</feature>